<evidence type="ECO:0000256" key="4">
    <source>
        <dbReference type="ARBA" id="ARBA00023004"/>
    </source>
</evidence>
<name>A0AAD7Y5D3_9FUNG</name>
<dbReference type="GO" id="GO:0046872">
    <property type="term" value="F:metal ion binding"/>
    <property type="evidence" value="ECO:0007669"/>
    <property type="project" value="UniProtKB-KW"/>
</dbReference>
<organism evidence="6 7">
    <name type="scientific">Lichtheimia ornata</name>
    <dbReference type="NCBI Taxonomy" id="688661"/>
    <lineage>
        <taxon>Eukaryota</taxon>
        <taxon>Fungi</taxon>
        <taxon>Fungi incertae sedis</taxon>
        <taxon>Mucoromycota</taxon>
        <taxon>Mucoromycotina</taxon>
        <taxon>Mucoromycetes</taxon>
        <taxon>Mucorales</taxon>
        <taxon>Lichtheimiaceae</taxon>
        <taxon>Lichtheimia</taxon>
    </lineage>
</organism>
<evidence type="ECO:0000256" key="5">
    <source>
        <dbReference type="PIRSR" id="PIRSR604294-1"/>
    </source>
</evidence>
<keyword evidence="4 5" id="KW-0408">Iron</keyword>
<evidence type="ECO:0008006" key="8">
    <source>
        <dbReference type="Google" id="ProtNLM"/>
    </source>
</evidence>
<dbReference type="InterPro" id="IPR004294">
    <property type="entry name" value="Carotenoid_Oase"/>
</dbReference>
<dbReference type="PANTHER" id="PTHR10543">
    <property type="entry name" value="BETA-CAROTENE DIOXYGENASE"/>
    <property type="match status" value="1"/>
</dbReference>
<evidence type="ECO:0000256" key="3">
    <source>
        <dbReference type="ARBA" id="ARBA00023002"/>
    </source>
</evidence>
<dbReference type="Pfam" id="PF03055">
    <property type="entry name" value="RPE65"/>
    <property type="match status" value="1"/>
</dbReference>
<dbReference type="RefSeq" id="XP_058348967.1">
    <property type="nucleotide sequence ID" value="XM_058480444.1"/>
</dbReference>
<proteinExistence type="inferred from homology"/>
<feature type="binding site" evidence="5">
    <location>
        <position position="282"/>
    </location>
    <ligand>
        <name>Fe cation</name>
        <dbReference type="ChEBI" id="CHEBI:24875"/>
        <note>catalytic</note>
    </ligand>
</feature>
<dbReference type="EMBL" id="JARTCD010000001">
    <property type="protein sequence ID" value="KAJ8664055.1"/>
    <property type="molecule type" value="Genomic_DNA"/>
</dbReference>
<accession>A0AAD7Y5D3</accession>
<reference evidence="6 7" key="1">
    <citation type="submission" date="2023-03" db="EMBL/GenBank/DDBJ databases">
        <title>Genome sequence of Lichtheimia ornata CBS 291.66.</title>
        <authorList>
            <person name="Mohabir J.T."/>
            <person name="Shea T.P."/>
            <person name="Kurbessoian T."/>
            <person name="Berby B."/>
            <person name="Fontaine J."/>
            <person name="Livny J."/>
            <person name="Gnirke A."/>
            <person name="Stajich J.E."/>
            <person name="Cuomo C.A."/>
        </authorList>
    </citation>
    <scope>NUCLEOTIDE SEQUENCE [LARGE SCALE GENOMIC DNA]</scope>
    <source>
        <strain evidence="6">CBS 291.66</strain>
    </source>
</reference>
<dbReference type="GO" id="GO:0016121">
    <property type="term" value="P:carotene catabolic process"/>
    <property type="evidence" value="ECO:0007669"/>
    <property type="project" value="TreeGrafter"/>
</dbReference>
<dbReference type="AlphaFoldDB" id="A0AAD7Y5D3"/>
<evidence type="ECO:0000256" key="1">
    <source>
        <dbReference type="ARBA" id="ARBA00006787"/>
    </source>
</evidence>
<feature type="binding site" evidence="5">
    <location>
        <position position="210"/>
    </location>
    <ligand>
        <name>Fe cation</name>
        <dbReference type="ChEBI" id="CHEBI:24875"/>
        <note>catalytic</note>
    </ligand>
</feature>
<evidence type="ECO:0000256" key="2">
    <source>
        <dbReference type="ARBA" id="ARBA00022723"/>
    </source>
</evidence>
<feature type="binding site" evidence="5">
    <location>
        <position position="350"/>
    </location>
    <ligand>
        <name>Fe cation</name>
        <dbReference type="ChEBI" id="CHEBI:24875"/>
        <note>catalytic</note>
    </ligand>
</feature>
<comment type="caution">
    <text evidence="6">The sequence shown here is derived from an EMBL/GenBank/DDBJ whole genome shotgun (WGS) entry which is preliminary data.</text>
</comment>
<protein>
    <recommendedName>
        <fullName evidence="8">Carotene oxygenase</fullName>
    </recommendedName>
</protein>
<keyword evidence="7" id="KW-1185">Reference proteome</keyword>
<evidence type="ECO:0000313" key="6">
    <source>
        <dbReference type="EMBL" id="KAJ8664055.1"/>
    </source>
</evidence>
<dbReference type="PANTHER" id="PTHR10543:SF24">
    <property type="entry name" value="CAROTENOID ISOMEROOXYGENASE"/>
    <property type="match status" value="1"/>
</dbReference>
<sequence length="578" mass="64632">MTKSVADSIRAFQIQNKFRNATEIRKPILLSAQGTIPDWLNGVLYRVGPAKYNLSDNGKQHAINHAFDGLTFVHRFEISAKQQAVKYNSRFTAESAEKTIVNNPTNDTYFGHLPEVGGVFSKVSNVVHRATTIGNNDDKDPSSDNVGVTITPEYPLPSKFDKDDTDPLVVVSKTDANLLQIVHSTSLEPKRLFTYAAYDKRLDGTMAAAHHKSDFNTGETFNFSLGMGPSSKLTVFSIKQNNGNDKQQQQQQQTTILADITHRKLPGVPANEQERIQPPYTHAFWLTENYVIIPEGPLHFVRGGADILLNGALVPSMAWRENSPGYLHVVHRHGDGHVITLPVDPFFIFHTSNAWDTKLDDGTVVLKLDACAWPDGDIIHQISSFGLMHRTPPPKQEEGSTTKIRGITVPPSPLQFGNLVRYHLEFNERDTSIAKATQRQITPNVDFPRYNPLDNLKPYKYLWGCQHQGATVDDVERFSLIKIDTETGKTIKLDREKEMYTEPVFVPKPGAIDHDEGVLLSFVNITDPRGPEHDSCLLAIIDAKSMVELARCDIGQFSCITFHGSFISDVHFETSNYN</sequence>
<dbReference type="Proteomes" id="UP001234581">
    <property type="component" value="Unassembled WGS sequence"/>
</dbReference>
<evidence type="ECO:0000313" key="7">
    <source>
        <dbReference type="Proteomes" id="UP001234581"/>
    </source>
</evidence>
<dbReference type="GeneID" id="83207755"/>
<keyword evidence="2 5" id="KW-0479">Metal-binding</keyword>
<comment type="similarity">
    <text evidence="1">Belongs to the carotenoid oxygenase family.</text>
</comment>
<feature type="binding site" evidence="5">
    <location>
        <position position="563"/>
    </location>
    <ligand>
        <name>Fe cation</name>
        <dbReference type="ChEBI" id="CHEBI:24875"/>
        <note>catalytic</note>
    </ligand>
</feature>
<dbReference type="GO" id="GO:0010436">
    <property type="term" value="F:carotenoid dioxygenase activity"/>
    <property type="evidence" value="ECO:0007669"/>
    <property type="project" value="TreeGrafter"/>
</dbReference>
<keyword evidence="3" id="KW-0560">Oxidoreductase</keyword>
<gene>
    <name evidence="6" type="ORF">O0I10_000333</name>
</gene>
<comment type="cofactor">
    <cofactor evidence="5">
        <name>Fe(2+)</name>
        <dbReference type="ChEBI" id="CHEBI:29033"/>
    </cofactor>
    <text evidence="5">Binds 1 Fe(2+) ion per subunit.</text>
</comment>